<dbReference type="Pfam" id="PF01408">
    <property type="entry name" value="GFO_IDH_MocA"/>
    <property type="match status" value="1"/>
</dbReference>
<gene>
    <name evidence="4" type="ORF">OKA04_10380</name>
</gene>
<dbReference type="Pfam" id="PF22725">
    <property type="entry name" value="GFO_IDH_MocA_C3"/>
    <property type="match status" value="1"/>
</dbReference>
<dbReference type="InterPro" id="IPR006311">
    <property type="entry name" value="TAT_signal"/>
</dbReference>
<comment type="caution">
    <text evidence="4">The sequence shown here is derived from an EMBL/GenBank/DDBJ whole genome shotgun (WGS) entry which is preliminary data.</text>
</comment>
<proteinExistence type="predicted"/>
<keyword evidence="5" id="KW-1185">Reference proteome</keyword>
<organism evidence="4 5">
    <name type="scientific">Luteolibacter flavescens</name>
    <dbReference type="NCBI Taxonomy" id="1859460"/>
    <lineage>
        <taxon>Bacteria</taxon>
        <taxon>Pseudomonadati</taxon>
        <taxon>Verrucomicrobiota</taxon>
        <taxon>Verrucomicrobiia</taxon>
        <taxon>Verrucomicrobiales</taxon>
        <taxon>Verrucomicrobiaceae</taxon>
        <taxon>Luteolibacter</taxon>
    </lineage>
</organism>
<evidence type="ECO:0000256" key="1">
    <source>
        <dbReference type="SAM" id="SignalP"/>
    </source>
</evidence>
<feature type="signal peptide" evidence="1">
    <location>
        <begin position="1"/>
        <end position="32"/>
    </location>
</feature>
<feature type="domain" description="Gfo/Idh/MocA-like oxidoreductase N-terminal" evidence="2">
    <location>
        <begin position="41"/>
        <end position="174"/>
    </location>
</feature>
<evidence type="ECO:0000313" key="5">
    <source>
        <dbReference type="Proteomes" id="UP001207930"/>
    </source>
</evidence>
<dbReference type="PROSITE" id="PS51318">
    <property type="entry name" value="TAT"/>
    <property type="match status" value="1"/>
</dbReference>
<feature type="domain" description="GFO/IDH/MocA-like oxidoreductase" evidence="3">
    <location>
        <begin position="185"/>
        <end position="321"/>
    </location>
</feature>
<dbReference type="EMBL" id="JAPDDS010000005">
    <property type="protein sequence ID" value="MCW1885134.1"/>
    <property type="molecule type" value="Genomic_DNA"/>
</dbReference>
<feature type="chain" id="PRO_5045961238" evidence="1">
    <location>
        <begin position="33"/>
        <end position="434"/>
    </location>
</feature>
<dbReference type="PANTHER" id="PTHR43818:SF5">
    <property type="entry name" value="OXIDOREDUCTASE FAMILY PROTEIN"/>
    <property type="match status" value="1"/>
</dbReference>
<dbReference type="RefSeq" id="WP_264501091.1">
    <property type="nucleotide sequence ID" value="NZ_JAPDDS010000005.1"/>
</dbReference>
<sequence length="434" mass="46703">MSPTSLPLSRRRVLAGSAATAALASFPNLLLAQDAASTAKLKVGLIGCGGRGTGSAEQALSADPNVVLWAVGDAFAEAIPGSLNGLKKFGGKVDVPTERQFVGLDAYQKVIDSGVDVVLLAAPPGFRPQHLRAAIEAGKHVFAEKPMAVDATGVRSVMESAKLAKEKGVAIQHGYCWRFAPGVRELYGKITSGELGKVHSVYGTYMGVAPKPLQPGMKKPDGMADVEWQMRWWTNFEWISGGPLLEQAIHTVDKIAWAMGDVAPIAAVANGGRATRTDAGNVYDHYNIVFEYPGGVMCHVGERQFPGCHTEVIDRIYCEKGIAVAPDTPMVLGPDGKKRTWMYRAQPGVEQNMYQVCHNEFFAALRKGEIINTGEYMANSTMLGILGREAAHTGQRITWDEMWKSTQDQAPDTLAMADSFEIAPVPVPGKHKLA</sequence>
<accession>A0ABT3FP64</accession>
<dbReference type="InterPro" id="IPR055170">
    <property type="entry name" value="GFO_IDH_MocA-like_dom"/>
</dbReference>
<dbReference type="Proteomes" id="UP001207930">
    <property type="component" value="Unassembled WGS sequence"/>
</dbReference>
<evidence type="ECO:0000259" key="3">
    <source>
        <dbReference type="Pfam" id="PF22725"/>
    </source>
</evidence>
<dbReference type="InterPro" id="IPR000683">
    <property type="entry name" value="Gfo/Idh/MocA-like_OxRdtase_N"/>
</dbReference>
<protein>
    <submittedName>
        <fullName evidence="4">Gfo/Idh/MocA family oxidoreductase</fullName>
    </submittedName>
</protein>
<dbReference type="PANTHER" id="PTHR43818">
    <property type="entry name" value="BCDNA.GH03377"/>
    <property type="match status" value="1"/>
</dbReference>
<dbReference type="SUPFAM" id="SSF51735">
    <property type="entry name" value="NAD(P)-binding Rossmann-fold domains"/>
    <property type="match status" value="1"/>
</dbReference>
<name>A0ABT3FP64_9BACT</name>
<reference evidence="4 5" key="1">
    <citation type="submission" date="2022-10" db="EMBL/GenBank/DDBJ databases">
        <title>Luteolibacter flavescens strain MCCC 1K03193, whole genome shotgun sequencing project.</title>
        <authorList>
            <person name="Zhao G."/>
            <person name="Shen L."/>
        </authorList>
    </citation>
    <scope>NUCLEOTIDE SEQUENCE [LARGE SCALE GENOMIC DNA]</scope>
    <source>
        <strain evidence="4 5">MCCC 1K03193</strain>
    </source>
</reference>
<dbReference type="InterPro" id="IPR050463">
    <property type="entry name" value="Gfo/Idh/MocA_oxidrdct_glycsds"/>
</dbReference>
<evidence type="ECO:0000313" key="4">
    <source>
        <dbReference type="EMBL" id="MCW1885134.1"/>
    </source>
</evidence>
<dbReference type="Gene3D" id="3.30.360.10">
    <property type="entry name" value="Dihydrodipicolinate Reductase, domain 2"/>
    <property type="match status" value="1"/>
</dbReference>
<keyword evidence="1" id="KW-0732">Signal</keyword>
<dbReference type="Gene3D" id="3.40.50.720">
    <property type="entry name" value="NAD(P)-binding Rossmann-like Domain"/>
    <property type="match status" value="1"/>
</dbReference>
<dbReference type="SUPFAM" id="SSF55347">
    <property type="entry name" value="Glyceraldehyde-3-phosphate dehydrogenase-like, C-terminal domain"/>
    <property type="match status" value="1"/>
</dbReference>
<dbReference type="InterPro" id="IPR036291">
    <property type="entry name" value="NAD(P)-bd_dom_sf"/>
</dbReference>
<evidence type="ECO:0000259" key="2">
    <source>
        <dbReference type="Pfam" id="PF01408"/>
    </source>
</evidence>